<dbReference type="GeneID" id="78898729"/>
<gene>
    <name evidence="2" type="ORF">PYTT13_13845</name>
</gene>
<protein>
    <submittedName>
        <fullName evidence="2">Restriction endonuclease subunit R</fullName>
    </submittedName>
</protein>
<keyword evidence="2" id="KW-0255">Endonuclease</keyword>
<organism evidence="2 3">
    <name type="scientific">Paracoccus yeei</name>
    <dbReference type="NCBI Taxonomy" id="147645"/>
    <lineage>
        <taxon>Bacteria</taxon>
        <taxon>Pseudomonadati</taxon>
        <taxon>Pseudomonadota</taxon>
        <taxon>Alphaproteobacteria</taxon>
        <taxon>Rhodobacterales</taxon>
        <taxon>Paracoccaceae</taxon>
        <taxon>Paracoccus</taxon>
    </lineage>
</organism>
<dbReference type="GO" id="GO:0005829">
    <property type="term" value="C:cytosol"/>
    <property type="evidence" value="ECO:0007669"/>
    <property type="project" value="TreeGrafter"/>
</dbReference>
<dbReference type="GO" id="GO:0005524">
    <property type="term" value="F:ATP binding"/>
    <property type="evidence" value="ECO:0007669"/>
    <property type="project" value="InterPro"/>
</dbReference>
<feature type="domain" description="Helicase/UvrB N-terminal" evidence="1">
    <location>
        <begin position="62"/>
        <end position="248"/>
    </location>
</feature>
<dbReference type="RefSeq" id="WP_099649509.1">
    <property type="nucleotide sequence ID" value="NZ_CP024422.1"/>
</dbReference>
<name>A0A2D2C2N2_9RHOB</name>
<sequence length="878" mass="99365">MKLKQYQTDTLSVLRRFFEEARVSGPKGAYEAITREPDQAKRLGRYGGTYTPLAELPAVPYVCLRLPTGGGKTILAAHSIGIARDAWVEKDYPMVLWLVPSNTIRLQTAEALKNARHPYRQALDEAFDGRVRVFDIADFTHIRPHDIRDHCCIVVGTIQTLRVSNTEGRKVYSHNENMEPHFTALPKSLPGLEKLEGGGVKFSFANLMHVHRPLMIVDEAHNAVTGLTREMQARVNPSAIIEFTATPRLNSNILHSVTAQELKLEEMIKLPIMLSEHDTWQNAVNGAIASRASLAEEAEKDTAYIRPIVLFQAQPKNQEVTVEVLKKHLIEVEQIPEHKIAVATGDQRELDGINLFDPKCPIEYVITVEALKEGWDCSFAYAFCSVSRIQSAVDVEQLLGRVLRMPYAKRRKAEDLNRAYAFLSEPSFGEAARSLADKLVAMGFEEDEALDNIEPAQTSLDADTGLFGPRDKPKPTFKHTVTATPEVVAELKKREGVSVRETDDGKVEIAVTGRVDGGLERAIVEALPETERTGFSAAVTKYRVEVKDQLSPAEQGEAFEVPRLVSEIQGEFEFADTDVFMEFHDWSLLDHSSRLDEGEFAIRETARSFEIDLDGNRITYQFADEEEQLALDVDVEGWTPEALVLWLDRQVRQPDIHQSELLRWLRDLVGHLITTRGMHIAALMRCKFILARKVREKLAVIRQQERDGVYQRYLFAPEAKVEVSFDQAFELKDEMYWDQRRYRGRWKPRKHFLGPDHVPAFDGAENGEEFQCAQAIDSLPGLKFWIRNVARHPNSFWLPTATDKFYPDFVAQLEDGRLLVVEYKGAHIADGPDTAEKRTIGQLWERKSGGKGLFVVVEKTVEGRDMRAQMVEKVVGHS</sequence>
<dbReference type="InterPro" id="IPR027417">
    <property type="entry name" value="P-loop_NTPase"/>
</dbReference>
<reference evidence="2 3" key="1">
    <citation type="submission" date="2017-10" db="EMBL/GenBank/DDBJ databases">
        <title>Complete genome sequence of Paracoccus yeei TT13 isolated from human skin.</title>
        <authorList>
            <person name="Lee K."/>
            <person name="Lim J.Y."/>
            <person name="Hwang I."/>
        </authorList>
    </citation>
    <scope>NUCLEOTIDE SEQUENCE [LARGE SCALE GENOMIC DNA]</scope>
    <source>
        <strain evidence="2 3">TT13</strain>
    </source>
</reference>
<dbReference type="GO" id="GO:0003677">
    <property type="term" value="F:DNA binding"/>
    <property type="evidence" value="ECO:0007669"/>
    <property type="project" value="InterPro"/>
</dbReference>
<dbReference type="GO" id="GO:0016787">
    <property type="term" value="F:hydrolase activity"/>
    <property type="evidence" value="ECO:0007669"/>
    <property type="project" value="InterPro"/>
</dbReference>
<evidence type="ECO:0000313" key="2">
    <source>
        <dbReference type="EMBL" id="ATQ56770.1"/>
    </source>
</evidence>
<evidence type="ECO:0000313" key="3">
    <source>
        <dbReference type="Proteomes" id="UP000229314"/>
    </source>
</evidence>
<dbReference type="PANTHER" id="PTHR47396:SF1">
    <property type="entry name" value="ATP-DEPENDENT HELICASE IRC3-RELATED"/>
    <property type="match status" value="1"/>
</dbReference>
<keyword evidence="2" id="KW-0378">Hydrolase</keyword>
<dbReference type="InterPro" id="IPR050742">
    <property type="entry name" value="Helicase_Restrict-Modif_Enz"/>
</dbReference>
<dbReference type="GO" id="GO:0004519">
    <property type="term" value="F:endonuclease activity"/>
    <property type="evidence" value="ECO:0007669"/>
    <property type="project" value="UniProtKB-KW"/>
</dbReference>
<dbReference type="Gene3D" id="3.40.50.300">
    <property type="entry name" value="P-loop containing nucleotide triphosphate hydrolases"/>
    <property type="match status" value="2"/>
</dbReference>
<dbReference type="PANTHER" id="PTHR47396">
    <property type="entry name" value="TYPE I RESTRICTION ENZYME ECOKI R PROTEIN"/>
    <property type="match status" value="1"/>
</dbReference>
<dbReference type="SUPFAM" id="SSF52540">
    <property type="entry name" value="P-loop containing nucleoside triphosphate hydrolases"/>
    <property type="match status" value="2"/>
</dbReference>
<accession>A0A2D2C2N2</accession>
<dbReference type="EMBL" id="CP024422">
    <property type="protein sequence ID" value="ATQ56770.1"/>
    <property type="molecule type" value="Genomic_DNA"/>
</dbReference>
<keyword evidence="2" id="KW-0540">Nuclease</keyword>
<dbReference type="Pfam" id="PF04851">
    <property type="entry name" value="ResIII"/>
    <property type="match status" value="1"/>
</dbReference>
<proteinExistence type="predicted"/>
<evidence type="ECO:0000259" key="1">
    <source>
        <dbReference type="Pfam" id="PF04851"/>
    </source>
</evidence>
<dbReference type="REBASE" id="223176">
    <property type="entry name" value="PyeTT13ORF13850P"/>
</dbReference>
<dbReference type="Proteomes" id="UP000229314">
    <property type="component" value="Chromosome"/>
</dbReference>
<dbReference type="AlphaFoldDB" id="A0A2D2C2N2"/>
<dbReference type="InterPro" id="IPR006935">
    <property type="entry name" value="Helicase/UvrB_N"/>
</dbReference>